<gene>
    <name evidence="6" type="ORF">LECACI_7A006060</name>
</gene>
<accession>A0AAI8Z1V3</accession>
<dbReference type="SUPFAM" id="SSF48264">
    <property type="entry name" value="Cytochrome P450"/>
    <property type="match status" value="1"/>
</dbReference>
<dbReference type="SUPFAM" id="SSF51316">
    <property type="entry name" value="Mss4-like"/>
    <property type="match status" value="1"/>
</dbReference>
<dbReference type="GO" id="GO:0016846">
    <property type="term" value="F:carbon-sulfur lyase activity"/>
    <property type="evidence" value="ECO:0007669"/>
    <property type="project" value="InterPro"/>
</dbReference>
<evidence type="ECO:0000256" key="2">
    <source>
        <dbReference type="ARBA" id="ARBA00022723"/>
    </source>
</evidence>
<feature type="domain" description="CENP-V/GFA" evidence="5">
    <location>
        <begin position="21"/>
        <end position="154"/>
    </location>
</feature>
<dbReference type="GO" id="GO:0004497">
    <property type="term" value="F:monooxygenase activity"/>
    <property type="evidence" value="ECO:0007669"/>
    <property type="project" value="InterPro"/>
</dbReference>
<keyword evidence="3" id="KW-0862">Zinc</keyword>
<dbReference type="PANTHER" id="PTHR33337">
    <property type="entry name" value="GFA DOMAIN-CONTAINING PROTEIN"/>
    <property type="match status" value="1"/>
</dbReference>
<dbReference type="PANTHER" id="PTHR33337:SF43">
    <property type="entry name" value="CENP-V_GFA DOMAIN-CONTAINING PROTEIN"/>
    <property type="match status" value="1"/>
</dbReference>
<evidence type="ECO:0000256" key="3">
    <source>
        <dbReference type="ARBA" id="ARBA00022833"/>
    </source>
</evidence>
<sequence length="323" mass="35662">MPKDPTGDPKAHSADEFKDGMSGSCLCGSITVTINDPELFIKKRGHLCHCSNCRKVAGSYVASNLLIEQEKVSIVDRDGTLKTYEDKDSLSGNPVYRSFCSTDGNPVKSETAAYPGKVVLKMGMYPRIPQPEAEGFGLHKHDWQGQHHGIDTYEIKWAGPEKKLMAKGRPYHFSICHKLLDIGKVLNRTENHVDGLLQPRAAGENPQDKSLFNSLLQQDLEEHDLTRSRLIYEAKGAIGAGSETVACAFAVTTFYVFNQPEIRARLVSELMEAITEPETARDYEALAHPPYLSACIEEGLPLAYGTVEPRDRAYDGGLLIHGD</sequence>
<dbReference type="PROSITE" id="PS51891">
    <property type="entry name" value="CENP_V_GFA"/>
    <property type="match status" value="1"/>
</dbReference>
<dbReference type="Pfam" id="PF00067">
    <property type="entry name" value="p450"/>
    <property type="match status" value="1"/>
</dbReference>
<dbReference type="Gene3D" id="3.90.1590.10">
    <property type="entry name" value="glutathione-dependent formaldehyde- activating enzyme (gfa)"/>
    <property type="match status" value="1"/>
</dbReference>
<reference evidence="6" key="1">
    <citation type="submission" date="2023-11" db="EMBL/GenBank/DDBJ databases">
        <authorList>
            <person name="Alioto T."/>
            <person name="Alioto T."/>
            <person name="Gomez Garrido J."/>
        </authorList>
    </citation>
    <scope>NUCLEOTIDE SEQUENCE</scope>
</reference>
<evidence type="ECO:0000313" key="6">
    <source>
        <dbReference type="EMBL" id="CAK4030902.1"/>
    </source>
</evidence>
<evidence type="ECO:0000313" key="7">
    <source>
        <dbReference type="Proteomes" id="UP001296104"/>
    </source>
</evidence>
<dbReference type="AlphaFoldDB" id="A0AAI8Z1V3"/>
<proteinExistence type="inferred from homology"/>
<dbReference type="Pfam" id="PF04828">
    <property type="entry name" value="GFA"/>
    <property type="match status" value="1"/>
</dbReference>
<dbReference type="GO" id="GO:0005506">
    <property type="term" value="F:iron ion binding"/>
    <property type="evidence" value="ECO:0007669"/>
    <property type="project" value="InterPro"/>
</dbReference>
<dbReference type="Gene3D" id="1.10.630.10">
    <property type="entry name" value="Cytochrome P450"/>
    <property type="match status" value="1"/>
</dbReference>
<comment type="similarity">
    <text evidence="1">Belongs to the Gfa family.</text>
</comment>
<evidence type="ECO:0000256" key="1">
    <source>
        <dbReference type="ARBA" id="ARBA00005495"/>
    </source>
</evidence>
<name>A0AAI8Z1V3_9PEZI</name>
<dbReference type="InterPro" id="IPR001128">
    <property type="entry name" value="Cyt_P450"/>
</dbReference>
<dbReference type="InterPro" id="IPR011057">
    <property type="entry name" value="Mss4-like_sf"/>
</dbReference>
<keyword evidence="2" id="KW-0479">Metal-binding</keyword>
<comment type="caution">
    <text evidence="6">The sequence shown here is derived from an EMBL/GenBank/DDBJ whole genome shotgun (WGS) entry which is preliminary data.</text>
</comment>
<dbReference type="EMBL" id="CAVMBE010000041">
    <property type="protein sequence ID" value="CAK4030902.1"/>
    <property type="molecule type" value="Genomic_DNA"/>
</dbReference>
<organism evidence="6 7">
    <name type="scientific">Lecanosticta acicola</name>
    <dbReference type="NCBI Taxonomy" id="111012"/>
    <lineage>
        <taxon>Eukaryota</taxon>
        <taxon>Fungi</taxon>
        <taxon>Dikarya</taxon>
        <taxon>Ascomycota</taxon>
        <taxon>Pezizomycotina</taxon>
        <taxon>Dothideomycetes</taxon>
        <taxon>Dothideomycetidae</taxon>
        <taxon>Mycosphaerellales</taxon>
        <taxon>Mycosphaerellaceae</taxon>
        <taxon>Lecanosticta</taxon>
    </lineage>
</organism>
<evidence type="ECO:0000256" key="4">
    <source>
        <dbReference type="ARBA" id="ARBA00023239"/>
    </source>
</evidence>
<dbReference type="GO" id="GO:0020037">
    <property type="term" value="F:heme binding"/>
    <property type="evidence" value="ECO:0007669"/>
    <property type="project" value="InterPro"/>
</dbReference>
<protein>
    <recommendedName>
        <fullName evidence="5">CENP-V/GFA domain-containing protein</fullName>
    </recommendedName>
</protein>
<evidence type="ECO:0000259" key="5">
    <source>
        <dbReference type="PROSITE" id="PS51891"/>
    </source>
</evidence>
<dbReference type="Proteomes" id="UP001296104">
    <property type="component" value="Unassembled WGS sequence"/>
</dbReference>
<keyword evidence="7" id="KW-1185">Reference proteome</keyword>
<dbReference type="InterPro" id="IPR036396">
    <property type="entry name" value="Cyt_P450_sf"/>
</dbReference>
<keyword evidence="4" id="KW-0456">Lyase</keyword>
<dbReference type="InterPro" id="IPR006913">
    <property type="entry name" value="CENP-V/GFA"/>
</dbReference>
<dbReference type="GO" id="GO:0016705">
    <property type="term" value="F:oxidoreductase activity, acting on paired donors, with incorporation or reduction of molecular oxygen"/>
    <property type="evidence" value="ECO:0007669"/>
    <property type="project" value="InterPro"/>
</dbReference>